<name>A0A1I7WFA2_HETBA</name>
<accession>A0A1I7WFA2</accession>
<evidence type="ECO:0000256" key="1">
    <source>
        <dbReference type="ARBA" id="ARBA00004370"/>
    </source>
</evidence>
<evidence type="ECO:0000313" key="3">
    <source>
        <dbReference type="Proteomes" id="UP000095283"/>
    </source>
</evidence>
<reference evidence="4" key="1">
    <citation type="submission" date="2016-11" db="UniProtKB">
        <authorList>
            <consortium name="WormBaseParasite"/>
        </authorList>
    </citation>
    <scope>IDENTIFICATION</scope>
</reference>
<dbReference type="InterPro" id="IPR015919">
    <property type="entry name" value="Cadherin-like_sf"/>
</dbReference>
<dbReference type="WBParaSite" id="Hba_03643">
    <property type="protein sequence ID" value="Hba_03643"/>
    <property type="gene ID" value="Hba_03643"/>
</dbReference>
<organism evidence="3 4">
    <name type="scientific">Heterorhabditis bacteriophora</name>
    <name type="common">Entomopathogenic nematode worm</name>
    <dbReference type="NCBI Taxonomy" id="37862"/>
    <lineage>
        <taxon>Eukaryota</taxon>
        <taxon>Metazoa</taxon>
        <taxon>Ecdysozoa</taxon>
        <taxon>Nematoda</taxon>
        <taxon>Chromadorea</taxon>
        <taxon>Rhabditida</taxon>
        <taxon>Rhabditina</taxon>
        <taxon>Rhabditomorpha</taxon>
        <taxon>Strongyloidea</taxon>
        <taxon>Heterorhabditidae</taxon>
        <taxon>Heterorhabditis</taxon>
    </lineage>
</organism>
<dbReference type="PROSITE" id="PS00232">
    <property type="entry name" value="CADHERIN_1"/>
    <property type="match status" value="1"/>
</dbReference>
<dbReference type="InterPro" id="IPR020894">
    <property type="entry name" value="Cadherin_CS"/>
</dbReference>
<evidence type="ECO:0000313" key="4">
    <source>
        <dbReference type="WBParaSite" id="Hba_03643"/>
    </source>
</evidence>
<keyword evidence="3" id="KW-1185">Reference proteome</keyword>
<sequence>MKTNNYNADLLNGASNHTQVVIKIEDHNDNSPQFSLDTVEITVREDQPMHEPFYIVHATDKDKKMVGISFQQKK</sequence>
<comment type="subcellular location">
    <subcellularLocation>
        <location evidence="1">Membrane</location>
    </subcellularLocation>
</comment>
<dbReference type="GO" id="GO:0007155">
    <property type="term" value="P:cell adhesion"/>
    <property type="evidence" value="ECO:0007669"/>
    <property type="project" value="InterPro"/>
</dbReference>
<protein>
    <submittedName>
        <fullName evidence="4">Cadherin domain-containing protein</fullName>
    </submittedName>
</protein>
<keyword evidence="2" id="KW-0472">Membrane</keyword>
<dbReference type="SUPFAM" id="SSF49313">
    <property type="entry name" value="Cadherin-like"/>
    <property type="match status" value="1"/>
</dbReference>
<proteinExistence type="predicted"/>
<dbReference type="Proteomes" id="UP000095283">
    <property type="component" value="Unplaced"/>
</dbReference>
<dbReference type="Gene3D" id="2.60.40.60">
    <property type="entry name" value="Cadherins"/>
    <property type="match status" value="1"/>
</dbReference>
<dbReference type="GO" id="GO:0005509">
    <property type="term" value="F:calcium ion binding"/>
    <property type="evidence" value="ECO:0007669"/>
    <property type="project" value="InterPro"/>
</dbReference>
<dbReference type="AlphaFoldDB" id="A0A1I7WFA2"/>
<dbReference type="GO" id="GO:0005886">
    <property type="term" value="C:plasma membrane"/>
    <property type="evidence" value="ECO:0007669"/>
    <property type="project" value="InterPro"/>
</dbReference>
<evidence type="ECO:0000256" key="2">
    <source>
        <dbReference type="ARBA" id="ARBA00023136"/>
    </source>
</evidence>